<name>A0AAE1NMK1_9EUCA</name>
<keyword evidence="7" id="KW-0962">Peroxisome biogenesis</keyword>
<keyword evidence="15 19" id="KW-1133">Transmembrane helix</keyword>
<evidence type="ECO:0000313" key="21">
    <source>
        <dbReference type="EMBL" id="KAK4291839.1"/>
    </source>
</evidence>
<keyword evidence="14" id="KW-0653">Protein transport</keyword>
<keyword evidence="11 18" id="KW-0863">Zinc-finger</keyword>
<dbReference type="PROSITE" id="PS50089">
    <property type="entry name" value="ZF_RING_2"/>
    <property type="match status" value="1"/>
</dbReference>
<reference evidence="21" key="1">
    <citation type="submission" date="2023-11" db="EMBL/GenBank/DDBJ databases">
        <title>Genome assemblies of two species of porcelain crab, Petrolisthes cinctipes and Petrolisthes manimaculis (Anomura: Porcellanidae).</title>
        <authorList>
            <person name="Angst P."/>
        </authorList>
    </citation>
    <scope>NUCLEOTIDE SEQUENCE</scope>
    <source>
        <strain evidence="21">PB745_02</strain>
        <tissue evidence="21">Gill</tissue>
    </source>
</reference>
<evidence type="ECO:0000256" key="9">
    <source>
        <dbReference type="ARBA" id="ARBA00022692"/>
    </source>
</evidence>
<evidence type="ECO:0000256" key="3">
    <source>
        <dbReference type="ARBA" id="ARBA00004906"/>
    </source>
</evidence>
<accession>A0AAE1NMK1</accession>
<evidence type="ECO:0000256" key="17">
    <source>
        <dbReference type="ARBA" id="ARBA00023140"/>
    </source>
</evidence>
<comment type="caution">
    <text evidence="21">The sequence shown here is derived from an EMBL/GenBank/DDBJ whole genome shotgun (WGS) entry which is preliminary data.</text>
</comment>
<dbReference type="GO" id="GO:0061630">
    <property type="term" value="F:ubiquitin protein ligase activity"/>
    <property type="evidence" value="ECO:0007669"/>
    <property type="project" value="UniProtKB-EC"/>
</dbReference>
<evidence type="ECO:0000256" key="6">
    <source>
        <dbReference type="ARBA" id="ARBA00022448"/>
    </source>
</evidence>
<evidence type="ECO:0000313" key="22">
    <source>
        <dbReference type="Proteomes" id="UP001292094"/>
    </source>
</evidence>
<evidence type="ECO:0000256" key="15">
    <source>
        <dbReference type="ARBA" id="ARBA00022989"/>
    </source>
</evidence>
<dbReference type="InterPro" id="IPR006845">
    <property type="entry name" value="Pex_N"/>
</dbReference>
<evidence type="ECO:0000256" key="13">
    <source>
        <dbReference type="ARBA" id="ARBA00022833"/>
    </source>
</evidence>
<keyword evidence="13" id="KW-0862">Zinc</keyword>
<keyword evidence="16 19" id="KW-0472">Membrane</keyword>
<dbReference type="SMART" id="SM00184">
    <property type="entry name" value="RING"/>
    <property type="match status" value="1"/>
</dbReference>
<evidence type="ECO:0000256" key="11">
    <source>
        <dbReference type="ARBA" id="ARBA00022771"/>
    </source>
</evidence>
<dbReference type="InterPro" id="IPR001841">
    <property type="entry name" value="Znf_RING"/>
</dbReference>
<dbReference type="GO" id="GO:0005778">
    <property type="term" value="C:peroxisomal membrane"/>
    <property type="evidence" value="ECO:0007669"/>
    <property type="project" value="UniProtKB-SubCell"/>
</dbReference>
<feature type="domain" description="RING-type" evidence="20">
    <location>
        <begin position="258"/>
        <end position="296"/>
    </location>
</feature>
<evidence type="ECO:0000256" key="10">
    <source>
        <dbReference type="ARBA" id="ARBA00022723"/>
    </source>
</evidence>
<dbReference type="EC" id="2.3.2.27" evidence="5"/>
<evidence type="ECO:0000256" key="2">
    <source>
        <dbReference type="ARBA" id="ARBA00004585"/>
    </source>
</evidence>
<keyword evidence="12" id="KW-0833">Ubl conjugation pathway</keyword>
<dbReference type="SUPFAM" id="SSF57850">
    <property type="entry name" value="RING/U-box"/>
    <property type="match status" value="1"/>
</dbReference>
<protein>
    <recommendedName>
        <fullName evidence="5">RING-type E3 ubiquitin transferase</fullName>
        <ecNumber evidence="5">2.3.2.27</ecNumber>
    </recommendedName>
</protein>
<evidence type="ECO:0000256" key="5">
    <source>
        <dbReference type="ARBA" id="ARBA00012483"/>
    </source>
</evidence>
<evidence type="ECO:0000256" key="1">
    <source>
        <dbReference type="ARBA" id="ARBA00000900"/>
    </source>
</evidence>
<evidence type="ECO:0000256" key="7">
    <source>
        <dbReference type="ARBA" id="ARBA00022593"/>
    </source>
</evidence>
<comment type="similarity">
    <text evidence="4">Belongs to the pex2/pex10/pex12 family.</text>
</comment>
<dbReference type="EMBL" id="JAWZYT010005028">
    <property type="protein sequence ID" value="KAK4291839.1"/>
    <property type="molecule type" value="Genomic_DNA"/>
</dbReference>
<dbReference type="Proteomes" id="UP001292094">
    <property type="component" value="Unassembled WGS sequence"/>
</dbReference>
<proteinExistence type="inferred from homology"/>
<dbReference type="PANTHER" id="PTHR23350">
    <property type="entry name" value="PEROXISOME ASSEMBLY PROTEIN 10"/>
    <property type="match status" value="1"/>
</dbReference>
<evidence type="ECO:0000256" key="8">
    <source>
        <dbReference type="ARBA" id="ARBA00022679"/>
    </source>
</evidence>
<dbReference type="GO" id="GO:0016558">
    <property type="term" value="P:protein import into peroxisome matrix"/>
    <property type="evidence" value="ECO:0007669"/>
    <property type="project" value="InterPro"/>
</dbReference>
<dbReference type="Pfam" id="PF04757">
    <property type="entry name" value="Pex2_Pex12"/>
    <property type="match status" value="1"/>
</dbReference>
<keyword evidence="8" id="KW-0808">Transferase</keyword>
<dbReference type="PANTHER" id="PTHR23350:SF0">
    <property type="entry name" value="PEROXISOME BIOGENESIS FACTOR 10"/>
    <property type="match status" value="1"/>
</dbReference>
<evidence type="ECO:0000256" key="16">
    <source>
        <dbReference type="ARBA" id="ARBA00023136"/>
    </source>
</evidence>
<comment type="catalytic activity">
    <reaction evidence="1">
        <text>S-ubiquitinyl-[E2 ubiquitin-conjugating enzyme]-L-cysteine + [acceptor protein]-L-lysine = [E2 ubiquitin-conjugating enzyme]-L-cysteine + N(6)-ubiquitinyl-[acceptor protein]-L-lysine.</text>
        <dbReference type="EC" id="2.3.2.27"/>
    </reaction>
</comment>
<gene>
    <name evidence="21" type="ORF">Pmani_035362</name>
</gene>
<dbReference type="Pfam" id="PF13639">
    <property type="entry name" value="zf-RING_2"/>
    <property type="match status" value="1"/>
</dbReference>
<comment type="subcellular location">
    <subcellularLocation>
        <location evidence="2">Peroxisome membrane</location>
        <topology evidence="2">Multi-pass membrane protein</topology>
    </subcellularLocation>
</comment>
<evidence type="ECO:0000256" key="14">
    <source>
        <dbReference type="ARBA" id="ARBA00022927"/>
    </source>
</evidence>
<sequence length="311" mass="35815">MQTIKYTRGALSLQQRRRRRRLGVMPFQQAGAAEVLRATQKDESFLDHLKSCISEIVQRVYGTRTWLTYHKHGEVLCEILYYSLTTLSLRQTLGEEYTGILQVNTTRKRLPNVFQRVIMVAIQCFGPVIIQRLLRRLEESARSGKLSTQLRPELRSFLLQHTPTLTHSLTIIHRLHLALFYFSGTFYHLAKRITGVKYVLIREWFGDGSAKRSFQILGVVLLVHVLLTSLFSAYTYCVKSPPHHQPASKCFVESTKQCCLCLDERKHSSVTPCGHLFCWQCIHESLQNSQQCPLCRHPASPSQVVPLLNYD</sequence>
<dbReference type="AlphaFoldDB" id="A0AAE1NMK1"/>
<feature type="transmembrane region" description="Helical" evidence="19">
    <location>
        <begin position="216"/>
        <end position="236"/>
    </location>
</feature>
<dbReference type="CDD" id="cd16527">
    <property type="entry name" value="RING-HC_PEX10"/>
    <property type="match status" value="1"/>
</dbReference>
<keyword evidence="10" id="KW-0479">Metal-binding</keyword>
<evidence type="ECO:0000256" key="19">
    <source>
        <dbReference type="SAM" id="Phobius"/>
    </source>
</evidence>
<keyword evidence="22" id="KW-1185">Reference proteome</keyword>
<comment type="pathway">
    <text evidence="3">Protein modification; protein ubiquitination.</text>
</comment>
<keyword evidence="17" id="KW-0576">Peroxisome</keyword>
<keyword evidence="6" id="KW-0813">Transport</keyword>
<evidence type="ECO:0000256" key="12">
    <source>
        <dbReference type="ARBA" id="ARBA00022786"/>
    </source>
</evidence>
<evidence type="ECO:0000259" key="20">
    <source>
        <dbReference type="PROSITE" id="PS50089"/>
    </source>
</evidence>
<keyword evidence="9 19" id="KW-0812">Transmembrane</keyword>
<dbReference type="InterPro" id="IPR017907">
    <property type="entry name" value="Znf_RING_CS"/>
</dbReference>
<dbReference type="InterPro" id="IPR013083">
    <property type="entry name" value="Znf_RING/FYVE/PHD"/>
</dbReference>
<evidence type="ECO:0000256" key="18">
    <source>
        <dbReference type="PROSITE-ProRule" id="PRU00175"/>
    </source>
</evidence>
<dbReference type="GO" id="GO:0008270">
    <property type="term" value="F:zinc ion binding"/>
    <property type="evidence" value="ECO:0007669"/>
    <property type="project" value="UniProtKB-KW"/>
</dbReference>
<evidence type="ECO:0000256" key="4">
    <source>
        <dbReference type="ARBA" id="ARBA00008704"/>
    </source>
</evidence>
<organism evidence="21 22">
    <name type="scientific">Petrolisthes manimaculis</name>
    <dbReference type="NCBI Taxonomy" id="1843537"/>
    <lineage>
        <taxon>Eukaryota</taxon>
        <taxon>Metazoa</taxon>
        <taxon>Ecdysozoa</taxon>
        <taxon>Arthropoda</taxon>
        <taxon>Crustacea</taxon>
        <taxon>Multicrustacea</taxon>
        <taxon>Malacostraca</taxon>
        <taxon>Eumalacostraca</taxon>
        <taxon>Eucarida</taxon>
        <taxon>Decapoda</taxon>
        <taxon>Pleocyemata</taxon>
        <taxon>Anomura</taxon>
        <taxon>Galatheoidea</taxon>
        <taxon>Porcellanidae</taxon>
        <taxon>Petrolisthes</taxon>
    </lineage>
</organism>
<dbReference type="InterPro" id="IPR025654">
    <property type="entry name" value="PEX2/10"/>
</dbReference>
<dbReference type="Gene3D" id="3.30.40.10">
    <property type="entry name" value="Zinc/RING finger domain, C3HC4 (zinc finger)"/>
    <property type="match status" value="1"/>
</dbReference>
<dbReference type="PROSITE" id="PS00518">
    <property type="entry name" value="ZF_RING_1"/>
    <property type="match status" value="1"/>
</dbReference>